<feature type="region of interest" description="Disordered" evidence="1">
    <location>
        <begin position="52"/>
        <end position="74"/>
    </location>
</feature>
<accession>A0A4Y2L4T9</accession>
<comment type="caution">
    <text evidence="2">The sequence shown here is derived from an EMBL/GenBank/DDBJ whole genome shotgun (WGS) entry which is preliminary data.</text>
</comment>
<dbReference type="AlphaFoldDB" id="A0A4Y2L4T9"/>
<keyword evidence="3" id="KW-1185">Reference proteome</keyword>
<protein>
    <submittedName>
        <fullName evidence="2">Uncharacterized protein</fullName>
    </submittedName>
</protein>
<evidence type="ECO:0000313" key="2">
    <source>
        <dbReference type="EMBL" id="GBN09532.1"/>
    </source>
</evidence>
<dbReference type="EMBL" id="BGPR01005369">
    <property type="protein sequence ID" value="GBN09532.1"/>
    <property type="molecule type" value="Genomic_DNA"/>
</dbReference>
<feature type="compositionally biased region" description="Basic and acidic residues" evidence="1">
    <location>
        <begin position="17"/>
        <end position="29"/>
    </location>
</feature>
<gene>
    <name evidence="2" type="ORF">AVEN_166015_1</name>
</gene>
<dbReference type="Proteomes" id="UP000499080">
    <property type="component" value="Unassembled WGS sequence"/>
</dbReference>
<name>A0A4Y2L4T9_ARAVE</name>
<organism evidence="2 3">
    <name type="scientific">Araneus ventricosus</name>
    <name type="common">Orbweaver spider</name>
    <name type="synonym">Epeira ventricosa</name>
    <dbReference type="NCBI Taxonomy" id="182803"/>
    <lineage>
        <taxon>Eukaryota</taxon>
        <taxon>Metazoa</taxon>
        <taxon>Ecdysozoa</taxon>
        <taxon>Arthropoda</taxon>
        <taxon>Chelicerata</taxon>
        <taxon>Arachnida</taxon>
        <taxon>Araneae</taxon>
        <taxon>Araneomorphae</taxon>
        <taxon>Entelegynae</taxon>
        <taxon>Araneoidea</taxon>
        <taxon>Araneidae</taxon>
        <taxon>Araneus</taxon>
    </lineage>
</organism>
<reference evidence="2 3" key="1">
    <citation type="journal article" date="2019" name="Sci. Rep.">
        <title>Orb-weaving spider Araneus ventricosus genome elucidates the spidroin gene catalogue.</title>
        <authorList>
            <person name="Kono N."/>
            <person name="Nakamura H."/>
            <person name="Ohtoshi R."/>
            <person name="Moran D.A.P."/>
            <person name="Shinohara A."/>
            <person name="Yoshida Y."/>
            <person name="Fujiwara M."/>
            <person name="Mori M."/>
            <person name="Tomita M."/>
            <person name="Arakawa K."/>
        </authorList>
    </citation>
    <scope>NUCLEOTIDE SEQUENCE [LARGE SCALE GENOMIC DNA]</scope>
</reference>
<sequence length="124" mass="13974">MIKAGTADTRPLMIKEGGTRPDAKDHHEQRRYLSDAVNSLMIKEGGIWPDAALPPIMSKDAKRPSMSSEDGIWSDATRPLMIKEGGTVDAMTINDQRRWYLPTRPLKRSKKVVSARRQATTEQR</sequence>
<evidence type="ECO:0000313" key="3">
    <source>
        <dbReference type="Proteomes" id="UP000499080"/>
    </source>
</evidence>
<proteinExistence type="predicted"/>
<evidence type="ECO:0000256" key="1">
    <source>
        <dbReference type="SAM" id="MobiDB-lite"/>
    </source>
</evidence>
<feature type="region of interest" description="Disordered" evidence="1">
    <location>
        <begin position="1"/>
        <end position="29"/>
    </location>
</feature>